<keyword evidence="1" id="KW-0472">Membrane</keyword>
<sequence length="101" mass="10728">MHQTEAETGEILGFRSLTVIFTISICIDGVSLGALAQLVIKTNCPVFAFARGSIVPVTIVFAIGNLDSIVAEVIGGANLPNLGLRCAPRRENRRRVVPGSH</sequence>
<evidence type="ECO:0000256" key="1">
    <source>
        <dbReference type="SAM" id="Phobius"/>
    </source>
</evidence>
<reference evidence="2 3" key="1">
    <citation type="submission" date="2016-11" db="EMBL/GenBank/DDBJ databases">
        <title>Mixed transmission modes and dynamic genome evolution in an obligate animal-bacterial symbiosis.</title>
        <authorList>
            <person name="Russell S.L."/>
            <person name="Corbett-Detig R.B."/>
            <person name="Cavanaugh C.M."/>
        </authorList>
    </citation>
    <scope>NUCLEOTIDE SEQUENCE [LARGE SCALE GENOMIC DNA]</scope>
    <source>
        <strain evidence="2">Sp-SM6</strain>
    </source>
</reference>
<name>A0A1T2KTN3_9GAMM</name>
<evidence type="ECO:0000313" key="2">
    <source>
        <dbReference type="EMBL" id="OOZ36213.1"/>
    </source>
</evidence>
<comment type="caution">
    <text evidence="2">The sequence shown here is derived from an EMBL/GenBank/DDBJ whole genome shotgun (WGS) entry which is preliminary data.</text>
</comment>
<keyword evidence="1" id="KW-1133">Transmembrane helix</keyword>
<accession>A0A1T2KTN3</accession>
<dbReference type="AlphaFoldDB" id="A0A1T2KTN3"/>
<feature type="transmembrane region" description="Helical" evidence="1">
    <location>
        <begin position="46"/>
        <end position="66"/>
    </location>
</feature>
<gene>
    <name evidence="2" type="ORF">BOW52_10905</name>
</gene>
<dbReference type="EMBL" id="MPRK01000343">
    <property type="protein sequence ID" value="OOZ36213.1"/>
    <property type="molecule type" value="Genomic_DNA"/>
</dbReference>
<protein>
    <submittedName>
        <fullName evidence="2">Uncharacterized protein</fullName>
    </submittedName>
</protein>
<keyword evidence="1" id="KW-0812">Transmembrane</keyword>
<organism evidence="2 3">
    <name type="scientific">Solemya elarraichensis gill symbiont</name>
    <dbReference type="NCBI Taxonomy" id="1918949"/>
    <lineage>
        <taxon>Bacteria</taxon>
        <taxon>Pseudomonadati</taxon>
        <taxon>Pseudomonadota</taxon>
        <taxon>Gammaproteobacteria</taxon>
        <taxon>sulfur-oxidizing symbionts</taxon>
    </lineage>
</organism>
<dbReference type="Proteomes" id="UP000190198">
    <property type="component" value="Unassembled WGS sequence"/>
</dbReference>
<keyword evidence="3" id="KW-1185">Reference proteome</keyword>
<evidence type="ECO:0000313" key="3">
    <source>
        <dbReference type="Proteomes" id="UP000190198"/>
    </source>
</evidence>
<proteinExistence type="predicted"/>
<feature type="transmembrane region" description="Helical" evidence="1">
    <location>
        <begin position="12"/>
        <end position="40"/>
    </location>
</feature>